<sequence>MSKEYILSDGSRISYEEYLGCSSEDDKPPVFCWPSSFILSKYIEMHPELIQNKCVLELGAGIGLPGLVSAVLGAHKVYFADKRENKMAQLLLERNIERNGLQSIGQWYPINWGDCYPFEMDHPIDKLDIVIGSDLFYEPKHLESLVMTIASLVRYHSGLGLYTVYQERSCKRSVGKL</sequence>
<dbReference type="PANTHER" id="PTHR14614">
    <property type="entry name" value="HEPATOCELLULAR CARCINOMA-ASSOCIATED ANTIGEN"/>
    <property type="match status" value="1"/>
</dbReference>
<dbReference type="GO" id="GO:0008168">
    <property type="term" value="F:methyltransferase activity"/>
    <property type="evidence" value="ECO:0007669"/>
    <property type="project" value="UniProtKB-KW"/>
</dbReference>
<dbReference type="PANTHER" id="PTHR14614:SF165">
    <property type="entry name" value="FAM86 N-TERMINAL DOMAIN-CONTAINING PROTEIN"/>
    <property type="match status" value="1"/>
</dbReference>
<name>M2XRB4_GALSU</name>
<dbReference type="EMBL" id="KB454484">
    <property type="protein sequence ID" value="EME32782.1"/>
    <property type="molecule type" value="Genomic_DNA"/>
</dbReference>
<dbReference type="Gramene" id="EME32782">
    <property type="protein sequence ID" value="EME32782"/>
    <property type="gene ID" value="Gasu_01420"/>
</dbReference>
<gene>
    <name evidence="1" type="ORF">Gasu_01420</name>
</gene>
<dbReference type="Proteomes" id="UP000030680">
    <property type="component" value="Unassembled WGS sequence"/>
</dbReference>
<dbReference type="RefSeq" id="XP_005709302.1">
    <property type="nucleotide sequence ID" value="XM_005709245.1"/>
</dbReference>
<keyword evidence="2" id="KW-1185">Reference proteome</keyword>
<protein>
    <submittedName>
        <fullName evidence="1">Methyltransferase isoform 1</fullName>
    </submittedName>
</protein>
<evidence type="ECO:0000313" key="1">
    <source>
        <dbReference type="EMBL" id="EME32782.1"/>
    </source>
</evidence>
<dbReference type="GeneID" id="17091332"/>
<dbReference type="InterPro" id="IPR019410">
    <property type="entry name" value="Methyltransf_16"/>
</dbReference>
<keyword evidence="1" id="KW-0489">Methyltransferase</keyword>
<dbReference type="OrthoDB" id="407325at2759"/>
<dbReference type="SUPFAM" id="SSF53335">
    <property type="entry name" value="S-adenosyl-L-methionine-dependent methyltransferases"/>
    <property type="match status" value="1"/>
</dbReference>
<keyword evidence="1" id="KW-0808">Transferase</keyword>
<accession>M2XRB4</accession>
<dbReference type="GO" id="GO:0005634">
    <property type="term" value="C:nucleus"/>
    <property type="evidence" value="ECO:0007669"/>
    <property type="project" value="TreeGrafter"/>
</dbReference>
<dbReference type="Pfam" id="PF10294">
    <property type="entry name" value="Methyltransf_16"/>
    <property type="match status" value="1"/>
</dbReference>
<reference evidence="2" key="1">
    <citation type="journal article" date="2013" name="Science">
        <title>Gene transfer from bacteria and archaea facilitated evolution of an extremophilic eukaryote.</title>
        <authorList>
            <person name="Schonknecht G."/>
            <person name="Chen W.H."/>
            <person name="Ternes C.M."/>
            <person name="Barbier G.G."/>
            <person name="Shrestha R.P."/>
            <person name="Stanke M."/>
            <person name="Brautigam A."/>
            <person name="Baker B.J."/>
            <person name="Banfield J.F."/>
            <person name="Garavito R.M."/>
            <person name="Carr K."/>
            <person name="Wilkerson C."/>
            <person name="Rensing S.A."/>
            <person name="Gagneul D."/>
            <person name="Dickenson N.E."/>
            <person name="Oesterhelt C."/>
            <person name="Lercher M.J."/>
            <person name="Weber A.P."/>
        </authorList>
    </citation>
    <scope>NUCLEOTIDE SEQUENCE [LARGE SCALE GENOMIC DNA]</scope>
    <source>
        <strain evidence="2">074W</strain>
    </source>
</reference>
<dbReference type="AlphaFoldDB" id="M2XRB4"/>
<dbReference type="STRING" id="130081.M2XRB4"/>
<dbReference type="Gene3D" id="3.40.50.150">
    <property type="entry name" value="Vaccinia Virus protein VP39"/>
    <property type="match status" value="1"/>
</dbReference>
<dbReference type="GO" id="GO:0005737">
    <property type="term" value="C:cytoplasm"/>
    <property type="evidence" value="ECO:0007669"/>
    <property type="project" value="TreeGrafter"/>
</dbReference>
<organism evidence="1 2">
    <name type="scientific">Galdieria sulphuraria</name>
    <name type="common">Red alga</name>
    <dbReference type="NCBI Taxonomy" id="130081"/>
    <lineage>
        <taxon>Eukaryota</taxon>
        <taxon>Rhodophyta</taxon>
        <taxon>Bangiophyceae</taxon>
        <taxon>Galdieriales</taxon>
        <taxon>Galdieriaceae</taxon>
        <taxon>Galdieria</taxon>
    </lineage>
</organism>
<dbReference type="GO" id="GO:0032259">
    <property type="term" value="P:methylation"/>
    <property type="evidence" value="ECO:0007669"/>
    <property type="project" value="UniProtKB-KW"/>
</dbReference>
<dbReference type="eggNOG" id="KOG2793">
    <property type="taxonomic scope" value="Eukaryota"/>
</dbReference>
<dbReference type="InterPro" id="IPR029063">
    <property type="entry name" value="SAM-dependent_MTases_sf"/>
</dbReference>
<evidence type="ECO:0000313" key="2">
    <source>
        <dbReference type="Proteomes" id="UP000030680"/>
    </source>
</evidence>
<proteinExistence type="predicted"/>